<dbReference type="InterPro" id="IPR016187">
    <property type="entry name" value="CTDL_fold"/>
</dbReference>
<reference evidence="6 7" key="1">
    <citation type="submission" date="2018-07" db="EMBL/GenBank/DDBJ databases">
        <title>Lottiidibacillus patelloidae gen. nov., sp. nov., isolated from the intestinal tract of a marine limpet and the reclassification of B. taeanensis BH030017T, B. algicola KMM 3737T and B. hwajinpoensis SW-72T as genus Lottiidibacillus.</title>
        <authorList>
            <person name="Liu R."/>
            <person name="Huang Z."/>
        </authorList>
    </citation>
    <scope>NUCLEOTIDE SEQUENCE [LARGE SCALE GENOMIC DNA]</scope>
    <source>
        <strain evidence="6 7">BH030017</strain>
    </source>
</reference>
<evidence type="ECO:0000256" key="3">
    <source>
        <dbReference type="ARBA" id="ARBA00037882"/>
    </source>
</evidence>
<comment type="caution">
    <text evidence="6">The sequence shown here is derived from an EMBL/GenBank/DDBJ whole genome shotgun (WGS) entry which is preliminary data.</text>
</comment>
<dbReference type="Proteomes" id="UP000253314">
    <property type="component" value="Unassembled WGS sequence"/>
</dbReference>
<dbReference type="GO" id="GO:0052699">
    <property type="term" value="P:ergothioneine biosynthetic process"/>
    <property type="evidence" value="ECO:0007669"/>
    <property type="project" value="InterPro"/>
</dbReference>
<proteinExistence type="predicted"/>
<accession>A0A366Y125</accession>
<feature type="domain" description="Sulfatase-modifying factor enzyme-like" evidence="4">
    <location>
        <begin position="192"/>
        <end position="332"/>
    </location>
</feature>
<evidence type="ECO:0000256" key="2">
    <source>
        <dbReference type="ARBA" id="ARBA00023004"/>
    </source>
</evidence>
<gene>
    <name evidence="6" type="ORF">DS031_04285</name>
</gene>
<dbReference type="NCBIfam" id="TIGR03440">
    <property type="entry name" value="egtB_TIGR03440"/>
    <property type="match status" value="1"/>
</dbReference>
<dbReference type="PANTHER" id="PTHR23150:SF36">
    <property type="entry name" value="HERCYNINE OXYGENASE"/>
    <property type="match status" value="1"/>
</dbReference>
<dbReference type="PANTHER" id="PTHR23150">
    <property type="entry name" value="SULFATASE MODIFYING FACTOR 1, 2"/>
    <property type="match status" value="1"/>
</dbReference>
<dbReference type="SUPFAM" id="SSF56436">
    <property type="entry name" value="C-type lectin-like"/>
    <property type="match status" value="1"/>
</dbReference>
<dbReference type="EMBL" id="QOCW01000003">
    <property type="protein sequence ID" value="RBW70709.1"/>
    <property type="molecule type" value="Genomic_DNA"/>
</dbReference>
<evidence type="ECO:0000256" key="1">
    <source>
        <dbReference type="ARBA" id="ARBA00023002"/>
    </source>
</evidence>
<dbReference type="Gene3D" id="3.90.1580.10">
    <property type="entry name" value="paralog of FGE (formylglycine-generating enzyme)"/>
    <property type="match status" value="2"/>
</dbReference>
<sequence length="426" mass="50282">MTNVPTSTVRERSNALQSEFMHIRKFTEYLVEPLTIEDFVIQAIPDVSPPKWHLAHTTWFFERFILMSYSSTYKEFNSLFDHLFNSYYVTIGNPFPRHQRGLLSRPTVKEVMEYRCYVEENLMDLLEHADEELLNKIESLIELGLQHEQQHQELLLTDMKYNFSINPSSPVYREKKESKDESCPPLKWHQFEEGLVEIGHEEKGFSFDNERPRHKVWIERYMLASRPVTNGEFIEFMEDGGYHSPQYWLSEGFAAVKEQNWEAPLYWKKIDGKWYYYTLSGLREVNKAEPVCHVSYFEADAYARWAGKRLPTESEWEHALSLRELKGNFAESGFFHPHAQYDERKFKKTYGDVWEWTMSPYSPYPGNKPLAGALGEYNAKFMCNQLVLKGGSCATPSSHIRPTYRNFFHPDKRWQFTGFRLAGDVK</sequence>
<dbReference type="OrthoDB" id="9768004at2"/>
<organism evidence="6 7">
    <name type="scientific">Bacillus taeanensis</name>
    <dbReference type="NCBI Taxonomy" id="273032"/>
    <lineage>
        <taxon>Bacteria</taxon>
        <taxon>Bacillati</taxon>
        <taxon>Bacillota</taxon>
        <taxon>Bacilli</taxon>
        <taxon>Bacillales</taxon>
        <taxon>Bacillaceae</taxon>
        <taxon>Bacillus</taxon>
    </lineage>
</organism>
<dbReference type="InterPro" id="IPR005532">
    <property type="entry name" value="SUMF_dom"/>
</dbReference>
<feature type="domain" description="DinB-like" evidence="5">
    <location>
        <begin position="27"/>
        <end position="154"/>
    </location>
</feature>
<keyword evidence="7" id="KW-1185">Reference proteome</keyword>
<dbReference type="Pfam" id="PF03781">
    <property type="entry name" value="FGE-sulfatase"/>
    <property type="match status" value="2"/>
</dbReference>
<feature type="domain" description="Sulfatase-modifying factor enzyme-like" evidence="4">
    <location>
        <begin position="349"/>
        <end position="422"/>
    </location>
</feature>
<dbReference type="RefSeq" id="WP_113804703.1">
    <property type="nucleotide sequence ID" value="NZ_QOCW01000003.1"/>
</dbReference>
<dbReference type="InterPro" id="IPR042095">
    <property type="entry name" value="SUMF_sf"/>
</dbReference>
<dbReference type="InterPro" id="IPR051043">
    <property type="entry name" value="Sulfatase_Mod_Factor_Kinase"/>
</dbReference>
<keyword evidence="1" id="KW-0560">Oxidoreductase</keyword>
<evidence type="ECO:0000259" key="4">
    <source>
        <dbReference type="Pfam" id="PF03781"/>
    </source>
</evidence>
<protein>
    <submittedName>
        <fullName evidence="6">Ergothioneine biosynthesis protein EgtB</fullName>
    </submittedName>
</protein>
<dbReference type="AlphaFoldDB" id="A0A366Y125"/>
<keyword evidence="2" id="KW-0408">Iron</keyword>
<evidence type="ECO:0000259" key="5">
    <source>
        <dbReference type="Pfam" id="PF12867"/>
    </source>
</evidence>
<comment type="pathway">
    <text evidence="3">Amino-acid biosynthesis; ergothioneine biosynthesis.</text>
</comment>
<dbReference type="InterPro" id="IPR017806">
    <property type="entry name" value="EgtB"/>
</dbReference>
<name>A0A366Y125_9BACI</name>
<evidence type="ECO:0000313" key="7">
    <source>
        <dbReference type="Proteomes" id="UP000253314"/>
    </source>
</evidence>
<dbReference type="InterPro" id="IPR024775">
    <property type="entry name" value="DinB-like"/>
</dbReference>
<dbReference type="Pfam" id="PF12867">
    <property type="entry name" value="DinB_2"/>
    <property type="match status" value="1"/>
</dbReference>
<evidence type="ECO:0000313" key="6">
    <source>
        <dbReference type="EMBL" id="RBW70709.1"/>
    </source>
</evidence>